<reference evidence="1" key="2">
    <citation type="journal article" date="2015" name="Data Brief">
        <title>Shoot transcriptome of the giant reed, Arundo donax.</title>
        <authorList>
            <person name="Barrero R.A."/>
            <person name="Guerrero F.D."/>
            <person name="Moolhuijzen P."/>
            <person name="Goolsby J.A."/>
            <person name="Tidwell J."/>
            <person name="Bellgard S.E."/>
            <person name="Bellgard M.I."/>
        </authorList>
    </citation>
    <scope>NUCLEOTIDE SEQUENCE</scope>
    <source>
        <tissue evidence="1">Shoot tissue taken approximately 20 cm above the soil surface</tissue>
    </source>
</reference>
<name>A0A0A9A7N2_ARUDO</name>
<proteinExistence type="predicted"/>
<organism evidence="1">
    <name type="scientific">Arundo donax</name>
    <name type="common">Giant reed</name>
    <name type="synonym">Donax arundinaceus</name>
    <dbReference type="NCBI Taxonomy" id="35708"/>
    <lineage>
        <taxon>Eukaryota</taxon>
        <taxon>Viridiplantae</taxon>
        <taxon>Streptophyta</taxon>
        <taxon>Embryophyta</taxon>
        <taxon>Tracheophyta</taxon>
        <taxon>Spermatophyta</taxon>
        <taxon>Magnoliopsida</taxon>
        <taxon>Liliopsida</taxon>
        <taxon>Poales</taxon>
        <taxon>Poaceae</taxon>
        <taxon>PACMAD clade</taxon>
        <taxon>Arundinoideae</taxon>
        <taxon>Arundineae</taxon>
        <taxon>Arundo</taxon>
    </lineage>
</organism>
<accession>A0A0A9A7N2</accession>
<dbReference type="AlphaFoldDB" id="A0A0A9A7N2"/>
<sequence length="32" mass="3744">MISVTHAKMLLLKNATSWMGLWPYMRSFMIQG</sequence>
<protein>
    <submittedName>
        <fullName evidence="1">Uncharacterized protein</fullName>
    </submittedName>
</protein>
<dbReference type="EMBL" id="GBRH01252885">
    <property type="protein sequence ID" value="JAD45010.1"/>
    <property type="molecule type" value="Transcribed_RNA"/>
</dbReference>
<reference evidence="1" key="1">
    <citation type="submission" date="2014-09" db="EMBL/GenBank/DDBJ databases">
        <authorList>
            <person name="Magalhaes I.L.F."/>
            <person name="Oliveira U."/>
            <person name="Santos F.R."/>
            <person name="Vidigal T.H.D.A."/>
            <person name="Brescovit A.D."/>
            <person name="Santos A.J."/>
        </authorList>
    </citation>
    <scope>NUCLEOTIDE SEQUENCE</scope>
    <source>
        <tissue evidence="1">Shoot tissue taken approximately 20 cm above the soil surface</tissue>
    </source>
</reference>
<evidence type="ECO:0000313" key="1">
    <source>
        <dbReference type="EMBL" id="JAD45010.1"/>
    </source>
</evidence>